<dbReference type="RefSeq" id="WP_382318346.1">
    <property type="nucleotide sequence ID" value="NZ_JBHUFD010000019.1"/>
</dbReference>
<sequence length="234" mass="27702">MINYLELHHSIEPKVVGVRTGLGAAYVDEAFYQRNQWYRELFSGEYATKDRMKKWATMPDYGHPLLRIPLHKAGKLSDLVDAGLLKGYIVSEKLRVLLENYKLPRHRYFDVTFTKGEQEVGGYWWLLYDLEDGRETVDFSQSEFNFSWHVREFKQQFTVTTYQQYTALFEEKGRAAQATRLVFNQHFDTTLDLWGTHFLSLYRGYISPRLLEAFQQHNITGYSVREPRCKLLFT</sequence>
<organism evidence="1 2">
    <name type="scientific">Hymenobacter bucti</name>
    <dbReference type="NCBI Taxonomy" id="1844114"/>
    <lineage>
        <taxon>Bacteria</taxon>
        <taxon>Pseudomonadati</taxon>
        <taxon>Bacteroidota</taxon>
        <taxon>Cytophagia</taxon>
        <taxon>Cytophagales</taxon>
        <taxon>Hymenobacteraceae</taxon>
        <taxon>Hymenobacter</taxon>
    </lineage>
</organism>
<name>A0ABW4R111_9BACT</name>
<keyword evidence="2" id="KW-1185">Reference proteome</keyword>
<reference evidence="2" key="1">
    <citation type="journal article" date="2019" name="Int. J. Syst. Evol. Microbiol.">
        <title>The Global Catalogue of Microorganisms (GCM) 10K type strain sequencing project: providing services to taxonomists for standard genome sequencing and annotation.</title>
        <authorList>
            <consortium name="The Broad Institute Genomics Platform"/>
            <consortium name="The Broad Institute Genome Sequencing Center for Infectious Disease"/>
            <person name="Wu L."/>
            <person name="Ma J."/>
        </authorList>
    </citation>
    <scope>NUCLEOTIDE SEQUENCE [LARGE SCALE GENOMIC DNA]</scope>
    <source>
        <strain evidence="2">CGMCC 1.15795</strain>
    </source>
</reference>
<evidence type="ECO:0000313" key="1">
    <source>
        <dbReference type="EMBL" id="MFD1875534.1"/>
    </source>
</evidence>
<comment type="caution">
    <text evidence="1">The sequence shown here is derived from an EMBL/GenBank/DDBJ whole genome shotgun (WGS) entry which is preliminary data.</text>
</comment>
<evidence type="ECO:0000313" key="2">
    <source>
        <dbReference type="Proteomes" id="UP001597197"/>
    </source>
</evidence>
<accession>A0ABW4R111</accession>
<dbReference type="EMBL" id="JBHUFD010000019">
    <property type="protein sequence ID" value="MFD1875534.1"/>
    <property type="molecule type" value="Genomic_DNA"/>
</dbReference>
<gene>
    <name evidence="1" type="ORF">ACFSDX_24085</name>
</gene>
<dbReference type="Proteomes" id="UP001597197">
    <property type="component" value="Unassembled WGS sequence"/>
</dbReference>
<protein>
    <submittedName>
        <fullName evidence="1">Uncharacterized protein</fullName>
    </submittedName>
</protein>
<proteinExistence type="predicted"/>